<dbReference type="WBParaSite" id="PSU_v2.g15973.t1">
    <property type="protein sequence ID" value="PSU_v2.g15973.t1"/>
    <property type="gene ID" value="PSU_v2.g15973"/>
</dbReference>
<sequence>MAENNPSDREEMRKLFHEAYSKWKSDKEDNRLSIKSDVVYNEIIETFRKKACGRQLSTKEYNWLSRFECVWLNGKEVLQHKRKTVIKESSLFNLLYDVHLNLGHSGRDGMLHELK</sequence>
<dbReference type="Proteomes" id="UP000887577">
    <property type="component" value="Unplaced"/>
</dbReference>
<proteinExistence type="predicted"/>
<accession>A0A914YB34</accession>
<evidence type="ECO:0000313" key="1">
    <source>
        <dbReference type="Proteomes" id="UP000887577"/>
    </source>
</evidence>
<name>A0A914YB34_9BILA</name>
<keyword evidence="1" id="KW-1185">Reference proteome</keyword>
<protein>
    <submittedName>
        <fullName evidence="2">Integrase zinc-binding domain-containing protein</fullName>
    </submittedName>
</protein>
<organism evidence="1 2">
    <name type="scientific">Panagrolaimus superbus</name>
    <dbReference type="NCBI Taxonomy" id="310955"/>
    <lineage>
        <taxon>Eukaryota</taxon>
        <taxon>Metazoa</taxon>
        <taxon>Ecdysozoa</taxon>
        <taxon>Nematoda</taxon>
        <taxon>Chromadorea</taxon>
        <taxon>Rhabditida</taxon>
        <taxon>Tylenchina</taxon>
        <taxon>Panagrolaimomorpha</taxon>
        <taxon>Panagrolaimoidea</taxon>
        <taxon>Panagrolaimidae</taxon>
        <taxon>Panagrolaimus</taxon>
    </lineage>
</organism>
<dbReference type="AlphaFoldDB" id="A0A914YB34"/>
<reference evidence="2" key="1">
    <citation type="submission" date="2022-11" db="UniProtKB">
        <authorList>
            <consortium name="WormBaseParasite"/>
        </authorList>
    </citation>
    <scope>IDENTIFICATION</scope>
</reference>
<evidence type="ECO:0000313" key="2">
    <source>
        <dbReference type="WBParaSite" id="PSU_v2.g15973.t1"/>
    </source>
</evidence>